<reference evidence="1 2" key="1">
    <citation type="submission" date="2019-06" db="EMBL/GenBank/DDBJ databases">
        <title>Discovery of a novel chromosome fission-fusion reversal in muntjac.</title>
        <authorList>
            <person name="Mudd A.B."/>
            <person name="Bredeson J.V."/>
            <person name="Baum R."/>
            <person name="Hockemeyer D."/>
            <person name="Rokhsar D.S."/>
        </authorList>
    </citation>
    <scope>NUCLEOTIDE SEQUENCE [LARGE SCALE GENOMIC DNA]</scope>
    <source>
        <strain evidence="1">UCam_UCB_Mr</strain>
        <tissue evidence="1">Fibroblast cell line</tissue>
    </source>
</reference>
<sequence length="168" mass="19497">NNKDWKLRKTRKWLKNMKQDSRVPSKYQFLCNTRKPESTLETLVNHDMNIGGFHTFFENLNSTTITLTTSSSKGIQKPLETEEMLEITTNYLANPQLQVILWKLNKESVFAIFVPTENSKPTINSFIPAQETAEMDIKDLDIEDSNNDIDFETDVLQIEHFYCCCCCC</sequence>
<organism evidence="1 2">
    <name type="scientific">Muntiacus reevesi</name>
    <name type="common">Reeves' muntjac</name>
    <name type="synonym">Cervus reevesi</name>
    <dbReference type="NCBI Taxonomy" id="9886"/>
    <lineage>
        <taxon>Eukaryota</taxon>
        <taxon>Metazoa</taxon>
        <taxon>Chordata</taxon>
        <taxon>Craniata</taxon>
        <taxon>Vertebrata</taxon>
        <taxon>Euteleostomi</taxon>
        <taxon>Mammalia</taxon>
        <taxon>Eutheria</taxon>
        <taxon>Laurasiatheria</taxon>
        <taxon>Artiodactyla</taxon>
        <taxon>Ruminantia</taxon>
        <taxon>Pecora</taxon>
        <taxon>Cervidae</taxon>
        <taxon>Muntiacinae</taxon>
        <taxon>Muntiacus</taxon>
    </lineage>
</organism>
<dbReference type="Proteomes" id="UP000326062">
    <property type="component" value="Chromosome 3"/>
</dbReference>
<evidence type="ECO:0000313" key="1">
    <source>
        <dbReference type="EMBL" id="KAB0379577.1"/>
    </source>
</evidence>
<keyword evidence="2" id="KW-1185">Reference proteome</keyword>
<feature type="non-terminal residue" evidence="1">
    <location>
        <position position="1"/>
    </location>
</feature>
<proteinExistence type="predicted"/>
<accession>A0A5J5MJ29</accession>
<name>A0A5J5MJ29_MUNRE</name>
<comment type="caution">
    <text evidence="1">The sequence shown here is derived from an EMBL/GenBank/DDBJ whole genome shotgun (WGS) entry which is preliminary data.</text>
</comment>
<evidence type="ECO:0000313" key="2">
    <source>
        <dbReference type="Proteomes" id="UP000326062"/>
    </source>
</evidence>
<protein>
    <submittedName>
        <fullName evidence="1">Uncharacterized protein</fullName>
    </submittedName>
</protein>
<dbReference type="EMBL" id="VCEB01000003">
    <property type="protein sequence ID" value="KAB0379577.1"/>
    <property type="molecule type" value="Genomic_DNA"/>
</dbReference>
<gene>
    <name evidence="1" type="ORF">FD755_007361</name>
</gene>
<dbReference type="AlphaFoldDB" id="A0A5J5MJ29"/>